<dbReference type="EMBL" id="KZ772760">
    <property type="protein sequence ID" value="PTQ33531.1"/>
    <property type="molecule type" value="Genomic_DNA"/>
</dbReference>
<proteinExistence type="predicted"/>
<dbReference type="Gramene" id="Mp7g02130.1">
    <property type="protein sequence ID" value="Mp7g02130.1.cds"/>
    <property type="gene ID" value="Mp7g02130"/>
</dbReference>
<keyword evidence="2" id="KW-1185">Reference proteome</keyword>
<accession>A0A2R6WI76</accession>
<dbReference type="AlphaFoldDB" id="A0A2R6WI76"/>
<protein>
    <submittedName>
        <fullName evidence="1">Uncharacterized protein</fullName>
    </submittedName>
</protein>
<evidence type="ECO:0000313" key="1">
    <source>
        <dbReference type="EMBL" id="PTQ33531.1"/>
    </source>
</evidence>
<dbReference type="Proteomes" id="UP000244005">
    <property type="component" value="Unassembled WGS sequence"/>
</dbReference>
<organism evidence="1 2">
    <name type="scientific">Marchantia polymorpha</name>
    <name type="common">Common liverwort</name>
    <name type="synonym">Marchantia aquatica</name>
    <dbReference type="NCBI Taxonomy" id="3197"/>
    <lineage>
        <taxon>Eukaryota</taxon>
        <taxon>Viridiplantae</taxon>
        <taxon>Streptophyta</taxon>
        <taxon>Embryophyta</taxon>
        <taxon>Marchantiophyta</taxon>
        <taxon>Marchantiopsida</taxon>
        <taxon>Marchantiidae</taxon>
        <taxon>Marchantiales</taxon>
        <taxon>Marchantiaceae</taxon>
        <taxon>Marchantia</taxon>
    </lineage>
</organism>
<sequence>MTGSERSSHLELLSLVLYSGDEGRLGELTLEDLRKKKIALASEVESAFQEMQRLKKMKFFTEERFTSVKSECTAVKTALNIQQEKECLLHAQINQATSELENMQAEHASMRNIIIETLQKLHLDLRRLHSADVNGCKKRKTENQSTIVGGWLVAME</sequence>
<name>A0A2R6WI76_MARPO</name>
<gene>
    <name evidence="1" type="ORF">MARPO_0088s0073</name>
</gene>
<reference evidence="2" key="1">
    <citation type="journal article" date="2017" name="Cell">
        <title>Insights into land plant evolution garnered from the Marchantia polymorpha genome.</title>
        <authorList>
            <person name="Bowman J.L."/>
            <person name="Kohchi T."/>
            <person name="Yamato K.T."/>
            <person name="Jenkins J."/>
            <person name="Shu S."/>
            <person name="Ishizaki K."/>
            <person name="Yamaoka S."/>
            <person name="Nishihama R."/>
            <person name="Nakamura Y."/>
            <person name="Berger F."/>
            <person name="Adam C."/>
            <person name="Aki S.S."/>
            <person name="Althoff F."/>
            <person name="Araki T."/>
            <person name="Arteaga-Vazquez M.A."/>
            <person name="Balasubrmanian S."/>
            <person name="Barry K."/>
            <person name="Bauer D."/>
            <person name="Boehm C.R."/>
            <person name="Briginshaw L."/>
            <person name="Caballero-Perez J."/>
            <person name="Catarino B."/>
            <person name="Chen F."/>
            <person name="Chiyoda S."/>
            <person name="Chovatia M."/>
            <person name="Davies K.M."/>
            <person name="Delmans M."/>
            <person name="Demura T."/>
            <person name="Dierschke T."/>
            <person name="Dolan L."/>
            <person name="Dorantes-Acosta A.E."/>
            <person name="Eklund D.M."/>
            <person name="Florent S.N."/>
            <person name="Flores-Sandoval E."/>
            <person name="Fujiyama A."/>
            <person name="Fukuzawa H."/>
            <person name="Galik B."/>
            <person name="Grimanelli D."/>
            <person name="Grimwood J."/>
            <person name="Grossniklaus U."/>
            <person name="Hamada T."/>
            <person name="Haseloff J."/>
            <person name="Hetherington A.J."/>
            <person name="Higo A."/>
            <person name="Hirakawa Y."/>
            <person name="Hundley H.N."/>
            <person name="Ikeda Y."/>
            <person name="Inoue K."/>
            <person name="Inoue S.I."/>
            <person name="Ishida S."/>
            <person name="Jia Q."/>
            <person name="Kakita M."/>
            <person name="Kanazawa T."/>
            <person name="Kawai Y."/>
            <person name="Kawashima T."/>
            <person name="Kennedy M."/>
            <person name="Kinose K."/>
            <person name="Kinoshita T."/>
            <person name="Kohara Y."/>
            <person name="Koide E."/>
            <person name="Komatsu K."/>
            <person name="Kopischke S."/>
            <person name="Kubo M."/>
            <person name="Kyozuka J."/>
            <person name="Lagercrantz U."/>
            <person name="Lin S.S."/>
            <person name="Lindquist E."/>
            <person name="Lipzen A.M."/>
            <person name="Lu C.W."/>
            <person name="De Luna E."/>
            <person name="Martienssen R.A."/>
            <person name="Minamino N."/>
            <person name="Mizutani M."/>
            <person name="Mizutani M."/>
            <person name="Mochizuki N."/>
            <person name="Monte I."/>
            <person name="Mosher R."/>
            <person name="Nagasaki H."/>
            <person name="Nakagami H."/>
            <person name="Naramoto S."/>
            <person name="Nishitani K."/>
            <person name="Ohtani M."/>
            <person name="Okamoto T."/>
            <person name="Okumura M."/>
            <person name="Phillips J."/>
            <person name="Pollak B."/>
            <person name="Reinders A."/>
            <person name="Rovekamp M."/>
            <person name="Sano R."/>
            <person name="Sawa S."/>
            <person name="Schmid M.W."/>
            <person name="Shirakawa M."/>
            <person name="Solano R."/>
            <person name="Spunde A."/>
            <person name="Suetsugu N."/>
            <person name="Sugano S."/>
            <person name="Sugiyama A."/>
            <person name="Sun R."/>
            <person name="Suzuki Y."/>
            <person name="Takenaka M."/>
            <person name="Takezawa D."/>
            <person name="Tomogane H."/>
            <person name="Tsuzuki M."/>
            <person name="Ueda T."/>
            <person name="Umeda M."/>
            <person name="Ward J.M."/>
            <person name="Watanabe Y."/>
            <person name="Yazaki K."/>
            <person name="Yokoyama R."/>
            <person name="Yoshitake Y."/>
            <person name="Yotsui I."/>
            <person name="Zachgo S."/>
            <person name="Schmutz J."/>
        </authorList>
    </citation>
    <scope>NUCLEOTIDE SEQUENCE [LARGE SCALE GENOMIC DNA]</scope>
    <source>
        <strain evidence="2">Tak-1</strain>
    </source>
</reference>
<evidence type="ECO:0000313" key="2">
    <source>
        <dbReference type="Proteomes" id="UP000244005"/>
    </source>
</evidence>